<evidence type="ECO:0000256" key="1">
    <source>
        <dbReference type="ARBA" id="ARBA00006865"/>
    </source>
</evidence>
<dbReference type="EMBL" id="JADFFM010000001">
    <property type="protein sequence ID" value="MBE9665719.1"/>
    <property type="molecule type" value="Genomic_DNA"/>
</dbReference>
<dbReference type="Pfam" id="PF00722">
    <property type="entry name" value="Glyco_hydro_16"/>
    <property type="match status" value="1"/>
</dbReference>
<dbReference type="PANTHER" id="PTHR10963">
    <property type="entry name" value="GLYCOSYL HYDROLASE-RELATED"/>
    <property type="match status" value="1"/>
</dbReference>
<proteinExistence type="inferred from homology"/>
<dbReference type="PROSITE" id="PS51762">
    <property type="entry name" value="GH16_2"/>
    <property type="match status" value="1"/>
</dbReference>
<name>A0ABR9XFD3_9SPHI</name>
<protein>
    <submittedName>
        <fullName evidence="4">Glycoside hydrolase family 16 protein</fullName>
    </submittedName>
</protein>
<organism evidence="4 5">
    <name type="scientific">Mucilaginibacter boryungensis</name>
    <dbReference type="NCBI Taxonomy" id="768480"/>
    <lineage>
        <taxon>Bacteria</taxon>
        <taxon>Pseudomonadati</taxon>
        <taxon>Bacteroidota</taxon>
        <taxon>Sphingobacteriia</taxon>
        <taxon>Sphingobacteriales</taxon>
        <taxon>Sphingobacteriaceae</taxon>
        <taxon>Mucilaginibacter</taxon>
    </lineage>
</organism>
<evidence type="ECO:0000259" key="3">
    <source>
        <dbReference type="PROSITE" id="PS51762"/>
    </source>
</evidence>
<accession>A0ABR9XFD3</accession>
<comment type="caution">
    <text evidence="4">The sequence shown here is derived from an EMBL/GenBank/DDBJ whole genome shotgun (WGS) entry which is preliminary data.</text>
</comment>
<feature type="domain" description="GH16" evidence="3">
    <location>
        <begin position="30"/>
        <end position="286"/>
    </location>
</feature>
<dbReference type="PANTHER" id="PTHR10963:SF55">
    <property type="entry name" value="GLYCOSIDE HYDROLASE FAMILY 16 PROTEIN"/>
    <property type="match status" value="1"/>
</dbReference>
<dbReference type="Gene3D" id="2.60.120.200">
    <property type="match status" value="1"/>
</dbReference>
<reference evidence="4 5" key="1">
    <citation type="submission" date="2020-10" db="EMBL/GenBank/DDBJ databases">
        <title>Mucilaginibacter mali sp. nov., isolated from rhizosphere soil of apple orchard.</title>
        <authorList>
            <person name="Lee J.-S."/>
            <person name="Kim H.S."/>
            <person name="Kim J.-S."/>
        </authorList>
    </citation>
    <scope>NUCLEOTIDE SEQUENCE [LARGE SCALE GENOMIC DNA]</scope>
    <source>
        <strain evidence="4 5">KCTC 23157</strain>
    </source>
</reference>
<keyword evidence="2" id="KW-0732">Signal</keyword>
<evidence type="ECO:0000313" key="4">
    <source>
        <dbReference type="EMBL" id="MBE9665719.1"/>
    </source>
</evidence>
<feature type="signal peptide" evidence="2">
    <location>
        <begin position="1"/>
        <end position="22"/>
    </location>
</feature>
<dbReference type="InterPro" id="IPR013320">
    <property type="entry name" value="ConA-like_dom_sf"/>
</dbReference>
<dbReference type="CDD" id="cd08023">
    <property type="entry name" value="GH16_laminarinase_like"/>
    <property type="match status" value="1"/>
</dbReference>
<dbReference type="Proteomes" id="UP000632774">
    <property type="component" value="Unassembled WGS sequence"/>
</dbReference>
<comment type="similarity">
    <text evidence="1">Belongs to the glycosyl hydrolase 16 family.</text>
</comment>
<evidence type="ECO:0000256" key="2">
    <source>
        <dbReference type="SAM" id="SignalP"/>
    </source>
</evidence>
<dbReference type="SUPFAM" id="SSF49899">
    <property type="entry name" value="Concanavalin A-like lectins/glucanases"/>
    <property type="match status" value="1"/>
</dbReference>
<keyword evidence="4" id="KW-0378">Hydrolase</keyword>
<sequence length="287" mass="32863">MHVTIKTLFVCFVLFTVCPLAAKAQKLFTDTAGGYKLAWADEFNKDGAPDTTNWKFEKGFVRNHEAQWYQPQNASCKNGILTIKANKEHIPNPIYTAGSNNWKNNREFIDYTSSSMNTRGQHSWQYGRFVMRARIDVDPGIWPAFWTLGVSKSWPSNGEIDIMEYYRGNLLANIACGTAKANNAKWYSTKKSLDSLGVGWSKKFHVWRMDWDETAISLFVDDKLLNRVELNDLINRDGSNFNPFMQPHYILLNLAIGGDNGGDPSPTAFPRFYEIDYVRVYQKIADR</sequence>
<dbReference type="GO" id="GO:0016787">
    <property type="term" value="F:hydrolase activity"/>
    <property type="evidence" value="ECO:0007669"/>
    <property type="project" value="UniProtKB-KW"/>
</dbReference>
<dbReference type="InterPro" id="IPR000757">
    <property type="entry name" value="Beta-glucanase-like"/>
</dbReference>
<dbReference type="InterPro" id="IPR050546">
    <property type="entry name" value="Glycosyl_Hydrlase_16"/>
</dbReference>
<gene>
    <name evidence="4" type="ORF">IRJ18_05050</name>
</gene>
<keyword evidence="5" id="KW-1185">Reference proteome</keyword>
<evidence type="ECO:0000313" key="5">
    <source>
        <dbReference type="Proteomes" id="UP000632774"/>
    </source>
</evidence>
<dbReference type="RefSeq" id="WP_194105110.1">
    <property type="nucleotide sequence ID" value="NZ_JADFFM010000001.1"/>
</dbReference>
<feature type="chain" id="PRO_5045243796" evidence="2">
    <location>
        <begin position="23"/>
        <end position="287"/>
    </location>
</feature>